<evidence type="ECO:0000259" key="4">
    <source>
        <dbReference type="Pfam" id="PF04825"/>
    </source>
</evidence>
<evidence type="ECO:0000256" key="2">
    <source>
        <dbReference type="ARBA" id="ARBA00023242"/>
    </source>
</evidence>
<dbReference type="GO" id="GO:0003682">
    <property type="term" value="F:chromatin binding"/>
    <property type="evidence" value="ECO:0007669"/>
    <property type="project" value="TreeGrafter"/>
</dbReference>
<dbReference type="PANTHER" id="PTHR12585:SF70">
    <property type="entry name" value="RAD21_REC8 N TERMINAL DOMAIN PROTEIN (AFU_ORTHOLOGUE AFUA_6G02900)"/>
    <property type="match status" value="1"/>
</dbReference>
<comment type="caution">
    <text evidence="5">The sequence shown here is derived from an EMBL/GenBank/DDBJ whole genome shotgun (WGS) entry which is preliminary data.</text>
</comment>
<keyword evidence="2" id="KW-0539">Nucleus</keyword>
<evidence type="ECO:0000256" key="3">
    <source>
        <dbReference type="SAM" id="MobiDB-lite"/>
    </source>
</evidence>
<gene>
    <name evidence="5" type="ORF">N7492_003323</name>
</gene>
<feature type="region of interest" description="Disordered" evidence="3">
    <location>
        <begin position="411"/>
        <end position="520"/>
    </location>
</feature>
<dbReference type="GO" id="GO:0005634">
    <property type="term" value="C:nucleus"/>
    <property type="evidence" value="ECO:0007669"/>
    <property type="project" value="UniProtKB-SubCell"/>
</dbReference>
<evidence type="ECO:0000313" key="6">
    <source>
        <dbReference type="Proteomes" id="UP001146351"/>
    </source>
</evidence>
<dbReference type="Pfam" id="PF04825">
    <property type="entry name" value="Rad21_Rec8_N"/>
    <property type="match status" value="1"/>
</dbReference>
<evidence type="ECO:0000313" key="5">
    <source>
        <dbReference type="EMBL" id="KAJ5180113.1"/>
    </source>
</evidence>
<feature type="compositionally biased region" description="Polar residues" evidence="3">
    <location>
        <begin position="411"/>
        <end position="426"/>
    </location>
</feature>
<feature type="compositionally biased region" description="Polar residues" evidence="3">
    <location>
        <begin position="450"/>
        <end position="465"/>
    </location>
</feature>
<dbReference type="Proteomes" id="UP001146351">
    <property type="component" value="Unassembled WGS sequence"/>
</dbReference>
<feature type="domain" description="Rad21/Rec8-like protein N-terminal" evidence="4">
    <location>
        <begin position="1"/>
        <end position="96"/>
    </location>
</feature>
<dbReference type="OrthoDB" id="5427633at2759"/>
<dbReference type="CDD" id="cd21789">
    <property type="entry name" value="Rad21_Rec8_M_SpRec8p-like"/>
    <property type="match status" value="1"/>
</dbReference>
<proteinExistence type="predicted"/>
<dbReference type="GO" id="GO:0030892">
    <property type="term" value="C:mitotic cohesin complex"/>
    <property type="evidence" value="ECO:0007669"/>
    <property type="project" value="TreeGrafter"/>
</dbReference>
<feature type="compositionally biased region" description="Basic and acidic residues" evidence="3">
    <location>
        <begin position="504"/>
        <end position="513"/>
    </location>
</feature>
<dbReference type="InterPro" id="IPR006910">
    <property type="entry name" value="Rad21_Rec8_N"/>
</dbReference>
<dbReference type="GO" id="GO:0007064">
    <property type="term" value="P:mitotic sister chromatid cohesion"/>
    <property type="evidence" value="ECO:0007669"/>
    <property type="project" value="TreeGrafter"/>
</dbReference>
<sequence>MFYSHEILTSPEHGVATIWLVATLGSRSITRRFNRKAILDVDVPEACKVIISPEAPMALRLQGNLLYGVSRVYHEQCGYTLLDVQSMHDRMVSMLKIMPGGGLAPGAGKAKPSSLVIPYDPAFLPETGLLPGLPVSFPLLNGEVDSGADQYYLTWIKSPVDSLHSGSQMETPQIELPSDDGLRDLQDFNRDQNTSTRKHGLFGKPQTGLEEGVLLQPDFEFDADGNIVEFDASHLSPRKRRKLTEDLQPGDETTTDVIMEDPVITMPGEGLSTQANETVDAEIGRQEQDELAEGPPALAQDPDRMEIMESPQPRRAKRAARKIECDDQTTLRNTDLARWNNEYLTNMAQASKQKEQNKMQTIVKKNAAFWVFGQGLGSVGIGLGTLHAAHPLKIYSGEDFYDTLSGFINPNERASTHGNENSTGNKRQQDPPDVELGRQGPPSLIDEHSSQMPWNITASVQSSQRGRLGSMGDFSARGAQDSTGRLGSRPRNRITSASPLAGRGYRDGRERLDSLSIPGYPDEELDDLERMEITNYLEGELAADHEDFSALSRRASAARAISNLDTESLNFLEFIKTGMGASPDTNHILFSSLLPPNETTRTVATQGLMNVLTLATKGVLTVSQEPHHAGLPTNSWGTRYRYGEIHVRLSDQ</sequence>
<accession>A0A9W9LW40</accession>
<name>A0A9W9LW40_9EURO</name>
<protein>
    <recommendedName>
        <fullName evidence="4">Rad21/Rec8-like protein N-terminal domain-containing protein</fullName>
    </recommendedName>
</protein>
<keyword evidence="6" id="KW-1185">Reference proteome</keyword>
<dbReference type="EMBL" id="JAPQKO010000002">
    <property type="protein sequence ID" value="KAJ5180113.1"/>
    <property type="molecule type" value="Genomic_DNA"/>
</dbReference>
<organism evidence="5 6">
    <name type="scientific">Penicillium capsulatum</name>
    <dbReference type="NCBI Taxonomy" id="69766"/>
    <lineage>
        <taxon>Eukaryota</taxon>
        <taxon>Fungi</taxon>
        <taxon>Dikarya</taxon>
        <taxon>Ascomycota</taxon>
        <taxon>Pezizomycotina</taxon>
        <taxon>Eurotiomycetes</taxon>
        <taxon>Eurotiomycetidae</taxon>
        <taxon>Eurotiales</taxon>
        <taxon>Aspergillaceae</taxon>
        <taxon>Penicillium</taxon>
    </lineage>
</organism>
<comment type="subcellular location">
    <subcellularLocation>
        <location evidence="1">Nucleus</location>
    </subcellularLocation>
</comment>
<evidence type="ECO:0000256" key="1">
    <source>
        <dbReference type="ARBA" id="ARBA00004123"/>
    </source>
</evidence>
<dbReference type="InterPro" id="IPR039781">
    <property type="entry name" value="Rad21/Rec8-like"/>
</dbReference>
<reference evidence="5" key="2">
    <citation type="journal article" date="2023" name="IMA Fungus">
        <title>Comparative genomic study of the Penicillium genus elucidates a diverse pangenome and 15 lateral gene transfer events.</title>
        <authorList>
            <person name="Petersen C."/>
            <person name="Sorensen T."/>
            <person name="Nielsen M.R."/>
            <person name="Sondergaard T.E."/>
            <person name="Sorensen J.L."/>
            <person name="Fitzpatrick D.A."/>
            <person name="Frisvad J.C."/>
            <person name="Nielsen K.L."/>
        </authorList>
    </citation>
    <scope>NUCLEOTIDE SEQUENCE</scope>
    <source>
        <strain evidence="5">IBT 21917</strain>
    </source>
</reference>
<dbReference type="AlphaFoldDB" id="A0A9W9LW40"/>
<reference evidence="5" key="1">
    <citation type="submission" date="2022-11" db="EMBL/GenBank/DDBJ databases">
        <authorList>
            <person name="Petersen C."/>
        </authorList>
    </citation>
    <scope>NUCLEOTIDE SEQUENCE</scope>
    <source>
        <strain evidence="5">IBT 21917</strain>
    </source>
</reference>
<dbReference type="PANTHER" id="PTHR12585">
    <property type="entry name" value="SCC1 / RAD21 FAMILY MEMBER"/>
    <property type="match status" value="1"/>
</dbReference>